<dbReference type="KEGG" id="halz:E5139_11015"/>
<dbReference type="EMBL" id="CP039375">
    <property type="protein sequence ID" value="QCD66146.1"/>
    <property type="molecule type" value="Genomic_DNA"/>
</dbReference>
<dbReference type="AlphaFoldDB" id="A0A4D6KMC8"/>
<evidence type="ECO:0000256" key="1">
    <source>
        <dbReference type="SAM" id="Phobius"/>
    </source>
</evidence>
<proteinExistence type="predicted"/>
<feature type="transmembrane region" description="Helical" evidence="1">
    <location>
        <begin position="106"/>
        <end position="127"/>
    </location>
</feature>
<organism evidence="2 3">
    <name type="scientific">Halomicrobium mukohataei</name>
    <dbReference type="NCBI Taxonomy" id="57705"/>
    <lineage>
        <taxon>Archaea</taxon>
        <taxon>Methanobacteriati</taxon>
        <taxon>Methanobacteriota</taxon>
        <taxon>Stenosarchaea group</taxon>
        <taxon>Halobacteria</taxon>
        <taxon>Halobacteriales</taxon>
        <taxon>Haloarculaceae</taxon>
        <taxon>Halomicrobium</taxon>
    </lineage>
</organism>
<sequence>MRSDDSTNSIIDAKLVGWGLITLGFLILVVSERPEGDVNGSEERSETTSWRSKISVSGIQGAALISILAVVGFFFSVELSKSWVQLLVDLDAVPAREFSPRLSAGIILGILVALGGFVIDSGSKVAIEQLSRFEIFGRDSETAKRAFRAIFTTILSILFFGGIVFVIIHAYSLIQVLITPAVVERPIGAIGKWRAPDAAVISLLSGASAAIITTMYIRLVSYISRKVHT</sequence>
<reference evidence="2 3" key="1">
    <citation type="submission" date="2019-04" db="EMBL/GenBank/DDBJ databases">
        <title>Complete genome sequence of Arthrobacter sp. ZXY-2 associated with effective atrazine degradation and salt adaptation.</title>
        <authorList>
            <person name="Zhao X."/>
        </authorList>
    </citation>
    <scope>NUCLEOTIDE SEQUENCE [LARGE SCALE GENOMIC DNA]</scope>
    <source>
        <strain evidence="3">ZP60</strain>
    </source>
</reference>
<evidence type="ECO:0000313" key="3">
    <source>
        <dbReference type="Proteomes" id="UP000297053"/>
    </source>
</evidence>
<dbReference type="Proteomes" id="UP000297053">
    <property type="component" value="Chromosome"/>
</dbReference>
<reference evidence="2 3" key="2">
    <citation type="submission" date="2019-04" db="EMBL/GenBank/DDBJ databases">
        <authorList>
            <person name="Yang S."/>
            <person name="Wei W."/>
        </authorList>
    </citation>
    <scope>NUCLEOTIDE SEQUENCE [LARGE SCALE GENOMIC DNA]</scope>
    <source>
        <strain evidence="3">ZP60</strain>
    </source>
</reference>
<keyword evidence="1" id="KW-1133">Transmembrane helix</keyword>
<feature type="transmembrane region" description="Helical" evidence="1">
    <location>
        <begin position="198"/>
        <end position="217"/>
    </location>
</feature>
<keyword evidence="1" id="KW-0472">Membrane</keyword>
<gene>
    <name evidence="2" type="ORF">E5139_11015</name>
</gene>
<protein>
    <submittedName>
        <fullName evidence="2">Uncharacterized protein</fullName>
    </submittedName>
</protein>
<accession>A0A4D6KMC8</accession>
<name>A0A4D6KMC8_9EURY</name>
<evidence type="ECO:0000313" key="2">
    <source>
        <dbReference type="EMBL" id="QCD66146.1"/>
    </source>
</evidence>
<keyword evidence="1" id="KW-0812">Transmembrane</keyword>
<feature type="transmembrane region" description="Helical" evidence="1">
    <location>
        <begin position="15"/>
        <end position="33"/>
    </location>
</feature>
<feature type="transmembrane region" description="Helical" evidence="1">
    <location>
        <begin position="54"/>
        <end position="77"/>
    </location>
</feature>
<dbReference type="RefSeq" id="WP_126967172.1">
    <property type="nucleotide sequence ID" value="NZ_CP039375.1"/>
</dbReference>
<feature type="transmembrane region" description="Helical" evidence="1">
    <location>
        <begin position="147"/>
        <end position="178"/>
    </location>
</feature>
<dbReference type="GeneID" id="42179473"/>